<evidence type="ECO:0000313" key="2">
    <source>
        <dbReference type="EMBL" id="SBT05085.1"/>
    </source>
</evidence>
<dbReference type="RefSeq" id="WP_342674033.1">
    <property type="nucleotide sequence ID" value="NZ_FLQX01000094.1"/>
</dbReference>
<name>A0A1A8XIW5_9PROT</name>
<proteinExistence type="predicted"/>
<dbReference type="Proteomes" id="UP000199169">
    <property type="component" value="Unassembled WGS sequence"/>
</dbReference>
<sequence>METMTLLALLAAGWFWLDSFKARDAGIRAARAACDAEDLLLLDDTVALGSLRPQRDDEGRLRLRRVYHFEYSDTGDNRRDGHVTLLGSDLVMLHLPRAQRPGLRSLSSTGEESTPRFPRSSP</sequence>
<evidence type="ECO:0000313" key="3">
    <source>
        <dbReference type="Proteomes" id="UP000199169"/>
    </source>
</evidence>
<dbReference type="STRING" id="1860102.ACCAA_20146"/>
<feature type="region of interest" description="Disordered" evidence="1">
    <location>
        <begin position="101"/>
        <end position="122"/>
    </location>
</feature>
<protein>
    <recommendedName>
        <fullName evidence="4">DUF3301 domain-containing protein</fullName>
    </recommendedName>
</protein>
<dbReference type="InterPro" id="IPR021732">
    <property type="entry name" value="DUF3301"/>
</dbReference>
<keyword evidence="3" id="KW-1185">Reference proteome</keyword>
<accession>A0A1A8XIW5</accession>
<reference evidence="2 3" key="1">
    <citation type="submission" date="2016-06" db="EMBL/GenBank/DDBJ databases">
        <authorList>
            <person name="Kjaerup R.B."/>
            <person name="Dalgaard T.S."/>
            <person name="Juul-Madsen H.R."/>
        </authorList>
    </citation>
    <scope>NUCLEOTIDE SEQUENCE [LARGE SCALE GENOMIC DNA]</scope>
    <source>
        <strain evidence="2">3</strain>
    </source>
</reference>
<gene>
    <name evidence="2" type="ORF">ACCAA_20146</name>
</gene>
<dbReference type="EMBL" id="FLQX01000094">
    <property type="protein sequence ID" value="SBT05085.1"/>
    <property type="molecule type" value="Genomic_DNA"/>
</dbReference>
<evidence type="ECO:0000256" key="1">
    <source>
        <dbReference type="SAM" id="MobiDB-lite"/>
    </source>
</evidence>
<evidence type="ECO:0008006" key="4">
    <source>
        <dbReference type="Google" id="ProtNLM"/>
    </source>
</evidence>
<dbReference type="Pfam" id="PF11743">
    <property type="entry name" value="DUF3301"/>
    <property type="match status" value="1"/>
</dbReference>
<organism evidence="2 3">
    <name type="scientific">Candidatus Accumulibacter aalborgensis</name>
    <dbReference type="NCBI Taxonomy" id="1860102"/>
    <lineage>
        <taxon>Bacteria</taxon>
        <taxon>Pseudomonadati</taxon>
        <taxon>Pseudomonadota</taxon>
        <taxon>Betaproteobacteria</taxon>
        <taxon>Candidatus Accumulibacter</taxon>
    </lineage>
</organism>
<dbReference type="AlphaFoldDB" id="A0A1A8XIW5"/>